<dbReference type="PANTHER" id="PTHR33169:SF14">
    <property type="entry name" value="TRANSCRIPTIONAL REGULATOR RV3488"/>
    <property type="match status" value="1"/>
</dbReference>
<name>A0ABY1VNJ4_9ACTO</name>
<comment type="caution">
    <text evidence="2">The sequence shown here is derived from an EMBL/GenBank/DDBJ whole genome shotgun (WGS) entry which is preliminary data.</text>
</comment>
<dbReference type="InterPro" id="IPR036388">
    <property type="entry name" value="WH-like_DNA-bd_sf"/>
</dbReference>
<dbReference type="PANTHER" id="PTHR33169">
    <property type="entry name" value="PADR-FAMILY TRANSCRIPTIONAL REGULATOR"/>
    <property type="match status" value="1"/>
</dbReference>
<feature type="domain" description="Transcription regulator PadR N-terminal" evidence="1">
    <location>
        <begin position="21"/>
        <end position="94"/>
    </location>
</feature>
<dbReference type="Proteomes" id="UP000250006">
    <property type="component" value="Unassembled WGS sequence"/>
</dbReference>
<protein>
    <submittedName>
        <fullName evidence="2">Transcriptional regulator, Acidobacterial, PadR-family</fullName>
    </submittedName>
</protein>
<keyword evidence="3" id="KW-1185">Reference proteome</keyword>
<reference evidence="2 3" key="1">
    <citation type="submission" date="2018-06" db="EMBL/GenBank/DDBJ databases">
        <authorList>
            <consortium name="Pathogen Informatics"/>
            <person name="Doyle S."/>
        </authorList>
    </citation>
    <scope>NUCLEOTIDE SEQUENCE [LARGE SCALE GENOMIC DNA]</scope>
    <source>
        <strain evidence="2 3">NCTC11535</strain>
    </source>
</reference>
<proteinExistence type="predicted"/>
<accession>A0ABY1VNJ4</accession>
<organism evidence="2 3">
    <name type="scientific">Actinomyces bovis</name>
    <dbReference type="NCBI Taxonomy" id="1658"/>
    <lineage>
        <taxon>Bacteria</taxon>
        <taxon>Bacillati</taxon>
        <taxon>Actinomycetota</taxon>
        <taxon>Actinomycetes</taxon>
        <taxon>Actinomycetales</taxon>
        <taxon>Actinomycetaceae</taxon>
        <taxon>Actinomyces</taxon>
    </lineage>
</organism>
<dbReference type="Gene3D" id="1.10.10.10">
    <property type="entry name" value="Winged helix-like DNA-binding domain superfamily/Winged helix DNA-binding domain"/>
    <property type="match status" value="1"/>
</dbReference>
<dbReference type="Pfam" id="PF03551">
    <property type="entry name" value="PadR"/>
    <property type="match status" value="1"/>
</dbReference>
<dbReference type="EMBL" id="UAPQ01000007">
    <property type="protein sequence ID" value="SPT53514.1"/>
    <property type="molecule type" value="Genomic_DNA"/>
</dbReference>
<gene>
    <name evidence="2" type="ORF">NCTC11535_01178</name>
</gene>
<sequence length="118" mass="13323">MRERDTVISADAIRGYVDLMVLSLLQQRPSYAYELAKTITEVSAGEYTIKQTTLYTALKRLEASGLTVSYADVSESGKPRTYYRLTAQGTTYLSQKLTEWEDTKNLVDRFAKPQKGTP</sequence>
<evidence type="ECO:0000313" key="3">
    <source>
        <dbReference type="Proteomes" id="UP000250006"/>
    </source>
</evidence>
<dbReference type="SUPFAM" id="SSF46785">
    <property type="entry name" value="Winged helix' DNA-binding domain"/>
    <property type="match status" value="1"/>
</dbReference>
<evidence type="ECO:0000259" key="1">
    <source>
        <dbReference type="Pfam" id="PF03551"/>
    </source>
</evidence>
<dbReference type="InterPro" id="IPR052509">
    <property type="entry name" value="Metal_resp_DNA-bind_regulator"/>
</dbReference>
<evidence type="ECO:0000313" key="2">
    <source>
        <dbReference type="EMBL" id="SPT53514.1"/>
    </source>
</evidence>
<dbReference type="InterPro" id="IPR036390">
    <property type="entry name" value="WH_DNA-bd_sf"/>
</dbReference>
<dbReference type="InterPro" id="IPR005149">
    <property type="entry name" value="Tscrpt_reg_PadR_N"/>
</dbReference>